<accession>A0A9D1MF34</accession>
<sequence>MKMQNTSEKLAFDRAQAGPGIRYIAGVDEVGRGPLAGPVVCAAVILPADEASLIEGVDDSKKLSPKKRELLAEKIRERAIACTVYEVSEKIIDEINILQATRLGMREALLALKIPPDLVLTDGNMTLDIPFTQQSIVHGDALSYSIGAASIVAKVYRDHLMEKFAGQYSVYAFDKNKGYGTAEHIKAIREYGLCPIHRRTFTKNL</sequence>
<comment type="caution">
    <text evidence="18">The sequence shown here is derived from an EMBL/GenBank/DDBJ whole genome shotgun (WGS) entry which is preliminary data.</text>
</comment>
<dbReference type="PROSITE" id="PS51975">
    <property type="entry name" value="RNASE_H_2"/>
    <property type="match status" value="1"/>
</dbReference>
<keyword evidence="8 14" id="KW-0963">Cytoplasm</keyword>
<evidence type="ECO:0000256" key="10">
    <source>
        <dbReference type="ARBA" id="ARBA00022723"/>
    </source>
</evidence>
<evidence type="ECO:0000256" key="7">
    <source>
        <dbReference type="ARBA" id="ARBA00019179"/>
    </source>
</evidence>
<dbReference type="Proteomes" id="UP000824081">
    <property type="component" value="Unassembled WGS sequence"/>
</dbReference>
<dbReference type="Gene3D" id="3.30.420.10">
    <property type="entry name" value="Ribonuclease H-like superfamily/Ribonuclease H"/>
    <property type="match status" value="1"/>
</dbReference>
<feature type="binding site" evidence="14 15">
    <location>
        <position position="122"/>
    </location>
    <ligand>
        <name>a divalent metal cation</name>
        <dbReference type="ChEBI" id="CHEBI:60240"/>
    </ligand>
</feature>
<organism evidence="18 19">
    <name type="scientific">Candidatus Scatosoma pullistercoris</name>
    <dbReference type="NCBI Taxonomy" id="2840934"/>
    <lineage>
        <taxon>Bacteria</taxon>
        <taxon>Bacillati</taxon>
        <taxon>Bacillota</taxon>
        <taxon>Clostridia</taxon>
        <taxon>Candidatus Scatosoma</taxon>
    </lineage>
</organism>
<evidence type="ECO:0000256" key="16">
    <source>
        <dbReference type="RuleBase" id="RU003515"/>
    </source>
</evidence>
<dbReference type="InterPro" id="IPR012337">
    <property type="entry name" value="RNaseH-like_sf"/>
</dbReference>
<reference evidence="18" key="1">
    <citation type="submission" date="2020-10" db="EMBL/GenBank/DDBJ databases">
        <authorList>
            <person name="Gilroy R."/>
        </authorList>
    </citation>
    <scope>NUCLEOTIDE SEQUENCE</scope>
    <source>
        <strain evidence="18">11687</strain>
    </source>
</reference>
<comment type="catalytic activity">
    <reaction evidence="1 14 15 16">
        <text>Endonucleolytic cleavage to 5'-phosphomonoester.</text>
        <dbReference type="EC" id="3.1.26.4"/>
    </reaction>
</comment>
<dbReference type="NCBIfam" id="NF000594">
    <property type="entry name" value="PRK00015.1-1"/>
    <property type="match status" value="1"/>
</dbReference>
<feature type="domain" description="RNase H type-2" evidence="17">
    <location>
        <begin position="22"/>
        <end position="205"/>
    </location>
</feature>
<name>A0A9D1MF34_9FIRM</name>
<comment type="cofactor">
    <cofactor evidence="14 15">
        <name>Mn(2+)</name>
        <dbReference type="ChEBI" id="CHEBI:29035"/>
    </cofactor>
    <cofactor evidence="14 15">
        <name>Mg(2+)</name>
        <dbReference type="ChEBI" id="CHEBI:18420"/>
    </cofactor>
    <text evidence="14 15">Manganese or magnesium. Binds 1 divalent metal ion per monomer in the absence of substrate. May bind a second metal ion after substrate binding.</text>
</comment>
<dbReference type="NCBIfam" id="NF000595">
    <property type="entry name" value="PRK00015.1-3"/>
    <property type="match status" value="1"/>
</dbReference>
<dbReference type="SUPFAM" id="SSF53098">
    <property type="entry name" value="Ribonuclease H-like"/>
    <property type="match status" value="1"/>
</dbReference>
<evidence type="ECO:0000313" key="19">
    <source>
        <dbReference type="Proteomes" id="UP000824081"/>
    </source>
</evidence>
<dbReference type="PANTHER" id="PTHR10954">
    <property type="entry name" value="RIBONUCLEASE H2 SUBUNIT A"/>
    <property type="match status" value="1"/>
</dbReference>
<evidence type="ECO:0000256" key="4">
    <source>
        <dbReference type="ARBA" id="ARBA00004496"/>
    </source>
</evidence>
<dbReference type="Pfam" id="PF01351">
    <property type="entry name" value="RNase_HII"/>
    <property type="match status" value="1"/>
</dbReference>
<evidence type="ECO:0000313" key="18">
    <source>
        <dbReference type="EMBL" id="HIU59338.1"/>
    </source>
</evidence>
<keyword evidence="11 14" id="KW-0255">Endonuclease</keyword>
<comment type="subcellular location">
    <subcellularLocation>
        <location evidence="4 14">Cytoplasm</location>
    </subcellularLocation>
</comment>
<dbReference type="GO" id="GO:0004523">
    <property type="term" value="F:RNA-DNA hybrid ribonuclease activity"/>
    <property type="evidence" value="ECO:0007669"/>
    <property type="project" value="UniProtKB-UniRule"/>
</dbReference>
<dbReference type="EC" id="3.1.26.4" evidence="6 14"/>
<evidence type="ECO:0000256" key="13">
    <source>
        <dbReference type="ARBA" id="ARBA00023211"/>
    </source>
</evidence>
<dbReference type="GO" id="GO:0006298">
    <property type="term" value="P:mismatch repair"/>
    <property type="evidence" value="ECO:0007669"/>
    <property type="project" value="TreeGrafter"/>
</dbReference>
<evidence type="ECO:0000256" key="8">
    <source>
        <dbReference type="ARBA" id="ARBA00022490"/>
    </source>
</evidence>
<dbReference type="PANTHER" id="PTHR10954:SF18">
    <property type="entry name" value="RIBONUCLEASE HII"/>
    <property type="match status" value="1"/>
</dbReference>
<evidence type="ECO:0000256" key="2">
    <source>
        <dbReference type="ARBA" id="ARBA00001946"/>
    </source>
</evidence>
<evidence type="ECO:0000256" key="9">
    <source>
        <dbReference type="ARBA" id="ARBA00022722"/>
    </source>
</evidence>
<dbReference type="GO" id="GO:0032299">
    <property type="term" value="C:ribonuclease H2 complex"/>
    <property type="evidence" value="ECO:0007669"/>
    <property type="project" value="TreeGrafter"/>
</dbReference>
<dbReference type="InterPro" id="IPR022898">
    <property type="entry name" value="RNase_HII"/>
</dbReference>
<proteinExistence type="inferred from homology"/>
<gene>
    <name evidence="14" type="primary">rnhB</name>
    <name evidence="18" type="ORF">IAC57_04470</name>
</gene>
<dbReference type="HAMAP" id="MF_00052_B">
    <property type="entry name" value="RNase_HII_B"/>
    <property type="match status" value="1"/>
</dbReference>
<keyword evidence="10 14" id="KW-0479">Metal-binding</keyword>
<dbReference type="GO" id="GO:0003723">
    <property type="term" value="F:RNA binding"/>
    <property type="evidence" value="ECO:0007669"/>
    <property type="project" value="UniProtKB-UniRule"/>
</dbReference>
<keyword evidence="13 14" id="KW-0464">Manganese</keyword>
<dbReference type="AlphaFoldDB" id="A0A9D1MF34"/>
<evidence type="ECO:0000256" key="11">
    <source>
        <dbReference type="ARBA" id="ARBA00022759"/>
    </source>
</evidence>
<feature type="binding site" evidence="14 15">
    <location>
        <position position="29"/>
    </location>
    <ligand>
        <name>a divalent metal cation</name>
        <dbReference type="ChEBI" id="CHEBI:60240"/>
    </ligand>
</feature>
<evidence type="ECO:0000256" key="5">
    <source>
        <dbReference type="ARBA" id="ARBA00007383"/>
    </source>
</evidence>
<dbReference type="GO" id="GO:0005737">
    <property type="term" value="C:cytoplasm"/>
    <property type="evidence" value="ECO:0007669"/>
    <property type="project" value="UniProtKB-SubCell"/>
</dbReference>
<comment type="cofactor">
    <cofactor evidence="2">
        <name>Mg(2+)</name>
        <dbReference type="ChEBI" id="CHEBI:18420"/>
    </cofactor>
</comment>
<dbReference type="EMBL" id="DVMZ01000118">
    <property type="protein sequence ID" value="HIU59338.1"/>
    <property type="molecule type" value="Genomic_DNA"/>
</dbReference>
<dbReference type="InterPro" id="IPR036397">
    <property type="entry name" value="RNaseH_sf"/>
</dbReference>
<keyword evidence="9 14" id="KW-0540">Nuclease</keyword>
<dbReference type="CDD" id="cd07182">
    <property type="entry name" value="RNase_HII_bacteria_HII_like"/>
    <property type="match status" value="1"/>
</dbReference>
<protein>
    <recommendedName>
        <fullName evidence="7 14">Ribonuclease HII</fullName>
        <shortName evidence="14">RNase HII</shortName>
        <ecNumber evidence="6 14">3.1.26.4</ecNumber>
    </recommendedName>
</protein>
<reference evidence="18" key="2">
    <citation type="journal article" date="2021" name="PeerJ">
        <title>Extensive microbial diversity within the chicken gut microbiome revealed by metagenomics and culture.</title>
        <authorList>
            <person name="Gilroy R."/>
            <person name="Ravi A."/>
            <person name="Getino M."/>
            <person name="Pursley I."/>
            <person name="Horton D.L."/>
            <person name="Alikhan N.F."/>
            <person name="Baker D."/>
            <person name="Gharbi K."/>
            <person name="Hall N."/>
            <person name="Watson M."/>
            <person name="Adriaenssens E.M."/>
            <person name="Foster-Nyarko E."/>
            <person name="Jarju S."/>
            <person name="Secka A."/>
            <person name="Antonio M."/>
            <person name="Oren A."/>
            <person name="Chaudhuri R.R."/>
            <person name="La Ragione R."/>
            <person name="Hildebrand F."/>
            <person name="Pallen M.J."/>
        </authorList>
    </citation>
    <scope>NUCLEOTIDE SEQUENCE</scope>
    <source>
        <strain evidence="18">11687</strain>
    </source>
</reference>
<dbReference type="InterPro" id="IPR024567">
    <property type="entry name" value="RNase_HII/HIII_dom"/>
</dbReference>
<evidence type="ECO:0000256" key="15">
    <source>
        <dbReference type="PROSITE-ProRule" id="PRU01319"/>
    </source>
</evidence>
<evidence type="ECO:0000256" key="1">
    <source>
        <dbReference type="ARBA" id="ARBA00000077"/>
    </source>
</evidence>
<dbReference type="InterPro" id="IPR001352">
    <property type="entry name" value="RNase_HII/HIII"/>
</dbReference>
<keyword evidence="12 14" id="KW-0378">Hydrolase</keyword>
<evidence type="ECO:0000256" key="3">
    <source>
        <dbReference type="ARBA" id="ARBA00004065"/>
    </source>
</evidence>
<evidence type="ECO:0000256" key="6">
    <source>
        <dbReference type="ARBA" id="ARBA00012180"/>
    </source>
</evidence>
<dbReference type="GO" id="GO:0043137">
    <property type="term" value="P:DNA replication, removal of RNA primer"/>
    <property type="evidence" value="ECO:0007669"/>
    <property type="project" value="TreeGrafter"/>
</dbReference>
<dbReference type="GO" id="GO:0030145">
    <property type="term" value="F:manganese ion binding"/>
    <property type="evidence" value="ECO:0007669"/>
    <property type="project" value="UniProtKB-UniRule"/>
</dbReference>
<evidence type="ECO:0000259" key="17">
    <source>
        <dbReference type="PROSITE" id="PS51975"/>
    </source>
</evidence>
<evidence type="ECO:0000256" key="14">
    <source>
        <dbReference type="HAMAP-Rule" id="MF_00052"/>
    </source>
</evidence>
<evidence type="ECO:0000256" key="12">
    <source>
        <dbReference type="ARBA" id="ARBA00022801"/>
    </source>
</evidence>
<comment type="similarity">
    <text evidence="5 14 16">Belongs to the RNase HII family.</text>
</comment>
<comment type="function">
    <text evidence="3 14 16">Endonuclease that specifically degrades the RNA of RNA-DNA hybrids.</text>
</comment>
<feature type="binding site" evidence="14 15">
    <location>
        <position position="28"/>
    </location>
    <ligand>
        <name>a divalent metal cation</name>
        <dbReference type="ChEBI" id="CHEBI:60240"/>
    </ligand>
</feature>